<feature type="region of interest" description="Disordered" evidence="1">
    <location>
        <begin position="211"/>
        <end position="233"/>
    </location>
</feature>
<accession>A0A1A9ZWU9</accession>
<dbReference type="Proteomes" id="UP000092445">
    <property type="component" value="Unassembled WGS sequence"/>
</dbReference>
<organism evidence="2 3">
    <name type="scientific">Glossina pallidipes</name>
    <name type="common">Tsetse fly</name>
    <dbReference type="NCBI Taxonomy" id="7398"/>
    <lineage>
        <taxon>Eukaryota</taxon>
        <taxon>Metazoa</taxon>
        <taxon>Ecdysozoa</taxon>
        <taxon>Arthropoda</taxon>
        <taxon>Hexapoda</taxon>
        <taxon>Insecta</taxon>
        <taxon>Pterygota</taxon>
        <taxon>Neoptera</taxon>
        <taxon>Endopterygota</taxon>
        <taxon>Diptera</taxon>
        <taxon>Brachycera</taxon>
        <taxon>Muscomorpha</taxon>
        <taxon>Hippoboscoidea</taxon>
        <taxon>Glossinidae</taxon>
        <taxon>Glossina</taxon>
    </lineage>
</organism>
<dbReference type="VEuPathDB" id="VectorBase:GPAI027585"/>
<sequence>MAHPKCAGFSGEEVHHVTKRTKGLHWACALPAMSMGEYSPSIASVSSVGDGVSLPLVTVYPPGKNFMYTINDAAGIEEVMTLVPVGIICSTNIDGSRFVVVDQRPHDADNLQFRQDYANSQIVAIDVSFAKIQSGTVNLIHVIALEDYETLTEEIYSAISSNHSNNSQNVMQQNNSEENNKIVNKIKFDKILTNDRGQSFFEEVGVVFKNPTKNTDHSNTKHTHENHKVPPLD</sequence>
<evidence type="ECO:0000313" key="3">
    <source>
        <dbReference type="Proteomes" id="UP000092445"/>
    </source>
</evidence>
<reference evidence="2" key="2">
    <citation type="submission" date="2020-05" db="UniProtKB">
        <authorList>
            <consortium name="EnsemblMetazoa"/>
        </authorList>
    </citation>
    <scope>IDENTIFICATION</scope>
    <source>
        <strain evidence="2">IAEA</strain>
    </source>
</reference>
<feature type="compositionally biased region" description="Basic and acidic residues" evidence="1">
    <location>
        <begin position="214"/>
        <end position="233"/>
    </location>
</feature>
<protein>
    <submittedName>
        <fullName evidence="2">Uncharacterized protein</fullName>
    </submittedName>
</protein>
<dbReference type="EnsemblMetazoa" id="GPAI027585-RA">
    <property type="protein sequence ID" value="GPAI027585-PA"/>
    <property type="gene ID" value="GPAI027585"/>
</dbReference>
<keyword evidence="3" id="KW-1185">Reference proteome</keyword>
<dbReference type="AlphaFoldDB" id="A0A1A9ZWU9"/>
<name>A0A1A9ZWU9_GLOPL</name>
<evidence type="ECO:0000313" key="2">
    <source>
        <dbReference type="EnsemblMetazoa" id="GPAI027585-PA"/>
    </source>
</evidence>
<reference evidence="3" key="1">
    <citation type="submission" date="2014-03" db="EMBL/GenBank/DDBJ databases">
        <authorList>
            <person name="Aksoy S."/>
            <person name="Warren W."/>
            <person name="Wilson R.K."/>
        </authorList>
    </citation>
    <scope>NUCLEOTIDE SEQUENCE [LARGE SCALE GENOMIC DNA]</scope>
    <source>
        <strain evidence="3">IAEA</strain>
    </source>
</reference>
<evidence type="ECO:0000256" key="1">
    <source>
        <dbReference type="SAM" id="MobiDB-lite"/>
    </source>
</evidence>
<proteinExistence type="predicted"/>